<gene>
    <name evidence="5 6 7 8" type="primary">LOC114860025</name>
</gene>
<dbReference type="InterPro" id="IPR027417">
    <property type="entry name" value="P-loop_NTPase"/>
</dbReference>
<dbReference type="Pfam" id="PF00350">
    <property type="entry name" value="Dynamin_N"/>
    <property type="match status" value="1"/>
</dbReference>
<evidence type="ECO:0000259" key="3">
    <source>
        <dbReference type="Pfam" id="PF00350"/>
    </source>
</evidence>
<evidence type="ECO:0000313" key="5">
    <source>
        <dbReference type="RefSeq" id="XP_055366970.1"/>
    </source>
</evidence>
<dbReference type="SUPFAM" id="SSF52540">
    <property type="entry name" value="P-loop containing nucleoside triphosphate hydrolases"/>
    <property type="match status" value="1"/>
</dbReference>
<sequence>MDDFVRNKLTEWGLSDLREKFKDEGIDKESLLRLEDHHIDSLIPKKIQRAKFTKHLKLLKEESKKPCQEAEDVSNAGPSTSNSMFFKGKRRSDPQGKQPPTKKRKNNRNGPLSDANIHSSVKEIMSDVYDKLKQENQTSIQPFIDFLKTKIDELGVNKRELVGVFGRTGAGKSYLLNAIIEMYNFLPTRVGKACTSVMIKVEANTRNPKYEAEIEFIPKEEWSDEVEQQDTDDEERLLAVYGKEWRNISPKNCMDKKYFKEILEFLDNASKSLSCQSAEELSAKLIQYIRSDSSEGTVKRWYWPLVKCVTVRVPNNPLLQHVTLVDLPGYGDRNKSRNKMWKELVGSCSTVWIVTEINRAGSDSGAWKILESACSEIGNGGQCQQIHFICTKTDQLDDSDESNESDESDECDDLVVKKCKKTKRQVLKEFKEQNNIKKHFSNDCLKVFTVSAKQFLKRKRSKPTTLQEEDTEIPALQGFLKQLNDHHSEKLNDMYVCGAYGFLSLMQGARSRDTADAKTKVRSQLVENLKSELQKIKKTTEETYEDFEKRLTKGVKNSESSCDATLKSFLNPDEGGRGFHRTLSCIVRNDGSHSKKPINLNEMLSSKLTDSIDVEFRKTFPNKGKHSPISEVISTFSLDTEKLIEKYKDVELQLIFLKTEEKQIKTKLHQIIRDEKRKVYSSLTEMIEEAMKDGYKEARKFRGEGSLQKMRKKLEDHLHLSKNIMFKEAKDAMLQKLQNLMDKIQTELEDHLNKSIELSLKTDDHSIPDFSEELELVNKYYKDLKDRPNE</sequence>
<dbReference type="Proteomes" id="UP000515150">
    <property type="component" value="Chromosome 8"/>
</dbReference>
<keyword evidence="1" id="KW-0175">Coiled coil</keyword>
<dbReference type="OrthoDB" id="3598281at2759"/>
<reference evidence="5 6" key="1">
    <citation type="submission" date="2025-04" db="UniProtKB">
        <authorList>
            <consortium name="RefSeq"/>
        </authorList>
    </citation>
    <scope>IDENTIFICATION</scope>
</reference>
<evidence type="ECO:0000256" key="1">
    <source>
        <dbReference type="SAM" id="Coils"/>
    </source>
</evidence>
<evidence type="ECO:0000256" key="2">
    <source>
        <dbReference type="SAM" id="MobiDB-lite"/>
    </source>
</evidence>
<feature type="domain" description="Dynamin N-terminal" evidence="3">
    <location>
        <begin position="162"/>
        <end position="369"/>
    </location>
</feature>
<feature type="region of interest" description="Disordered" evidence="2">
    <location>
        <begin position="63"/>
        <end position="117"/>
    </location>
</feature>
<keyword evidence="4" id="KW-1185">Reference proteome</keyword>
<feature type="coiled-coil region" evidence="1">
    <location>
        <begin position="522"/>
        <end position="550"/>
    </location>
</feature>
<organism evidence="4 6">
    <name type="scientific">Betta splendens</name>
    <name type="common">Siamese fighting fish</name>
    <dbReference type="NCBI Taxonomy" id="158456"/>
    <lineage>
        <taxon>Eukaryota</taxon>
        <taxon>Metazoa</taxon>
        <taxon>Chordata</taxon>
        <taxon>Craniata</taxon>
        <taxon>Vertebrata</taxon>
        <taxon>Euteleostomi</taxon>
        <taxon>Actinopterygii</taxon>
        <taxon>Neopterygii</taxon>
        <taxon>Teleostei</taxon>
        <taxon>Neoteleostei</taxon>
        <taxon>Acanthomorphata</taxon>
        <taxon>Anabantaria</taxon>
        <taxon>Anabantiformes</taxon>
        <taxon>Anabantoidei</taxon>
        <taxon>Osphronemidae</taxon>
        <taxon>Betta</taxon>
    </lineage>
</organism>
<dbReference type="PANTHER" id="PTHR47308:SF1">
    <property type="entry name" value="NUCLEAR GTPASE SLIP-GC"/>
    <property type="match status" value="1"/>
</dbReference>
<evidence type="ECO:0000313" key="4">
    <source>
        <dbReference type="Proteomes" id="UP000515150"/>
    </source>
</evidence>
<proteinExistence type="predicted"/>
<name>A0A9W2XZ39_BETSP</name>
<evidence type="ECO:0000313" key="6">
    <source>
        <dbReference type="RefSeq" id="XP_055366971.1"/>
    </source>
</evidence>
<evidence type="ECO:0000313" key="7">
    <source>
        <dbReference type="RefSeq" id="XP_055366972.1"/>
    </source>
</evidence>
<dbReference type="Gene3D" id="3.40.50.300">
    <property type="entry name" value="P-loop containing nucleotide triphosphate hydrolases"/>
    <property type="match status" value="1"/>
</dbReference>
<dbReference type="GO" id="GO:0003924">
    <property type="term" value="F:GTPase activity"/>
    <property type="evidence" value="ECO:0007669"/>
    <property type="project" value="TreeGrafter"/>
</dbReference>
<accession>A0A9W2XZ39</accession>
<protein>
    <submittedName>
        <fullName evidence="5 6">Nuclear GTPase SLIP-GC-like isoform X1</fullName>
    </submittedName>
</protein>
<evidence type="ECO:0000313" key="8">
    <source>
        <dbReference type="RefSeq" id="XP_055366973.1"/>
    </source>
</evidence>
<dbReference type="InterPro" id="IPR053082">
    <property type="entry name" value="Nuclear_GTPase_SLIP-GC"/>
</dbReference>
<dbReference type="InterPro" id="IPR045063">
    <property type="entry name" value="Dynamin_N"/>
</dbReference>
<dbReference type="PANTHER" id="PTHR47308">
    <property type="entry name" value="NUCLEAR GTPASE SLIP-GC"/>
    <property type="match status" value="1"/>
</dbReference>
<dbReference type="RefSeq" id="XP_055366973.1">
    <property type="nucleotide sequence ID" value="XM_055510998.1"/>
</dbReference>
<dbReference type="RefSeq" id="XP_055366971.1">
    <property type="nucleotide sequence ID" value="XM_055510996.1"/>
</dbReference>
<dbReference type="RefSeq" id="XP_055366970.1">
    <property type="nucleotide sequence ID" value="XM_055510995.1"/>
</dbReference>
<dbReference type="GeneID" id="114860025"/>
<dbReference type="Gene3D" id="1.10.150.50">
    <property type="entry name" value="Transcription Factor, Ets-1"/>
    <property type="match status" value="1"/>
</dbReference>
<feature type="coiled-coil region" evidence="1">
    <location>
        <begin position="727"/>
        <end position="754"/>
    </location>
</feature>
<dbReference type="InterPro" id="IPR013761">
    <property type="entry name" value="SAM/pointed_sf"/>
</dbReference>
<dbReference type="AlphaFoldDB" id="A0A9W2XZ39"/>
<dbReference type="RefSeq" id="XP_055366972.1">
    <property type="nucleotide sequence ID" value="XM_055510997.1"/>
</dbReference>